<dbReference type="EMBL" id="JAMDKS010000047">
    <property type="protein sequence ID" value="MEE6113753.1"/>
    <property type="molecule type" value="Genomic_DNA"/>
</dbReference>
<gene>
    <name evidence="1" type="ORF">M5S25_11270</name>
</gene>
<reference evidence="1 2" key="1">
    <citation type="journal article" date="2022" name="Front. Microbiol.">
        <title>Commensal bacteria contribute to the growth of multidrug-resistant Avibacterium paragallinarum in chickens.</title>
        <authorList>
            <person name="Zhu J."/>
            <person name="Chen Y."/>
            <person name="Wu Y."/>
            <person name="Wang Y."/>
            <person name="Zhu K."/>
        </authorList>
    </citation>
    <scope>NUCLEOTIDE SEQUENCE [LARGE SCALE GENOMIC DNA]</scope>
    <source>
        <strain evidence="1 2">AV12</strain>
    </source>
</reference>
<accession>A0ABU7QT37</accession>
<dbReference type="Proteomes" id="UP001352533">
    <property type="component" value="Unassembled WGS sequence"/>
</dbReference>
<dbReference type="InterPro" id="IPR029024">
    <property type="entry name" value="TerB-like"/>
</dbReference>
<keyword evidence="2" id="KW-1185">Reference proteome</keyword>
<organism evidence="1 2">
    <name type="scientific">Avibacterium paragallinarum</name>
    <name type="common">Haemophilus gallinarum</name>
    <dbReference type="NCBI Taxonomy" id="728"/>
    <lineage>
        <taxon>Bacteria</taxon>
        <taxon>Pseudomonadati</taxon>
        <taxon>Pseudomonadota</taxon>
        <taxon>Gammaproteobacteria</taxon>
        <taxon>Pasteurellales</taxon>
        <taxon>Pasteurellaceae</taxon>
        <taxon>Avibacterium</taxon>
    </lineage>
</organism>
<name>A0ABU7QT37_AVIPA</name>
<dbReference type="RefSeq" id="WP_194752119.1">
    <property type="nucleotide sequence ID" value="NZ_JACEWB010000047.1"/>
</dbReference>
<comment type="caution">
    <text evidence="1">The sequence shown here is derived from an EMBL/GenBank/DDBJ whole genome shotgun (WGS) entry which is preliminary data.</text>
</comment>
<protein>
    <submittedName>
        <fullName evidence="1">DNA repair protein</fullName>
    </submittedName>
</protein>
<evidence type="ECO:0000313" key="1">
    <source>
        <dbReference type="EMBL" id="MEE6113753.1"/>
    </source>
</evidence>
<dbReference type="Gene3D" id="1.10.3680.10">
    <property type="entry name" value="TerB-like"/>
    <property type="match status" value="1"/>
</dbReference>
<sequence length="128" mass="14372">MFVQNLTLEQQGALIYLAKEVAQADGYADELQAGMVEILKQQSETGVAEREISINDLGTLFNTKLAKYSLLLELLGVALSNDEYHANEQSLIVQYASSLNVSQDELHLLEKWVEKQFTLQKEINELLA</sequence>
<evidence type="ECO:0000313" key="2">
    <source>
        <dbReference type="Proteomes" id="UP001352533"/>
    </source>
</evidence>
<proteinExistence type="predicted"/>
<dbReference type="SUPFAM" id="SSF158682">
    <property type="entry name" value="TerB-like"/>
    <property type="match status" value="1"/>
</dbReference>